<evidence type="ECO:0000313" key="2">
    <source>
        <dbReference type="EMBL" id="CDI79395.1"/>
    </source>
</evidence>
<evidence type="ECO:0000256" key="1">
    <source>
        <dbReference type="SAM" id="MobiDB-lite"/>
    </source>
</evidence>
<organism evidence="2 3">
    <name type="scientific">Eimeria praecox</name>
    <dbReference type="NCBI Taxonomy" id="51316"/>
    <lineage>
        <taxon>Eukaryota</taxon>
        <taxon>Sar</taxon>
        <taxon>Alveolata</taxon>
        <taxon>Apicomplexa</taxon>
        <taxon>Conoidasida</taxon>
        <taxon>Coccidia</taxon>
        <taxon>Eucoccidiorida</taxon>
        <taxon>Eimeriorina</taxon>
        <taxon>Eimeriidae</taxon>
        <taxon>Eimeria</taxon>
    </lineage>
</organism>
<feature type="region of interest" description="Disordered" evidence="1">
    <location>
        <begin position="329"/>
        <end position="384"/>
    </location>
</feature>
<dbReference type="AlphaFoldDB" id="U6GGU3"/>
<name>U6GGU3_9EIME</name>
<feature type="region of interest" description="Disordered" evidence="1">
    <location>
        <begin position="1"/>
        <end position="21"/>
    </location>
</feature>
<reference evidence="2" key="1">
    <citation type="submission" date="2013-10" db="EMBL/GenBank/DDBJ databases">
        <title>Genomic analysis of the causative agents of coccidiosis in chickens.</title>
        <authorList>
            <person name="Reid A.J."/>
            <person name="Blake D."/>
            <person name="Billington K."/>
            <person name="Browne H."/>
            <person name="Dunn M."/>
            <person name="Hung S."/>
            <person name="Kawahara F."/>
            <person name="Miranda-Saavedra D."/>
            <person name="Mourier T."/>
            <person name="Nagra H."/>
            <person name="Otto T.D."/>
            <person name="Rawlings N."/>
            <person name="Sanchez A."/>
            <person name="Sanders M."/>
            <person name="Subramaniam C."/>
            <person name="Tay Y."/>
            <person name="Dear P."/>
            <person name="Doerig C."/>
            <person name="Gruber A."/>
            <person name="Parkinson J."/>
            <person name="Shirley M."/>
            <person name="Wan K.L."/>
            <person name="Berriman M."/>
            <person name="Tomley F."/>
            <person name="Pain A."/>
        </authorList>
    </citation>
    <scope>NUCLEOTIDE SEQUENCE [LARGE SCALE GENOMIC DNA]</scope>
    <source>
        <strain evidence="2">Houghton</strain>
    </source>
</reference>
<gene>
    <name evidence="2" type="ORF">EPH_0008430</name>
</gene>
<dbReference type="VEuPathDB" id="ToxoDB:EPH_0008430"/>
<reference evidence="2" key="2">
    <citation type="submission" date="2013-10" db="EMBL/GenBank/DDBJ databases">
        <authorList>
            <person name="Aslett M."/>
        </authorList>
    </citation>
    <scope>NUCLEOTIDE SEQUENCE [LARGE SCALE GENOMIC DNA]</scope>
    <source>
        <strain evidence="2">Houghton</strain>
    </source>
</reference>
<feature type="compositionally biased region" description="Acidic residues" evidence="1">
    <location>
        <begin position="201"/>
        <end position="226"/>
    </location>
</feature>
<feature type="compositionally biased region" description="Polar residues" evidence="1">
    <location>
        <begin position="7"/>
        <end position="19"/>
    </location>
</feature>
<evidence type="ECO:0000313" key="3">
    <source>
        <dbReference type="Proteomes" id="UP000018201"/>
    </source>
</evidence>
<feature type="compositionally biased region" description="Basic and acidic residues" evidence="1">
    <location>
        <begin position="351"/>
        <end position="372"/>
    </location>
</feature>
<accession>U6GGU3</accession>
<dbReference type="OrthoDB" id="348321at2759"/>
<keyword evidence="3" id="KW-1185">Reference proteome</keyword>
<sequence>MLPAHIWNSSRMMNSTGRSRQTEPLAGIPAQLAMHTHLSLSPRNNVEAVAAAAAEAAAATAAAVEVALMRENTDVRLNRAELNVVTPEFPSSEVIYPEQEEDGSNSNGNENRRDSNCCEGTETDLGSAEGGEMNSFSAFEEGEDWVLQDASPRSTSCDDGRAAHCTLEDAGAAWAEAELLFEEDVTDLGAAREICCSPGGESDDYGDSDGSSEFESESEADEEEEADRTKEENKEEGKKEEDRELQEYKELEDREAKKEEVDGEEQLVGDMWYSVCPVHGLDSIEDKKVKTEYEGGDADGWTDVGEIGQSLSWGDGSCTCLEPVCTEGSKLKKVEQPPTTPETDDNGAELPEGKRSTEKTESALSKEGHIEEQQISSTSCSSNSSYGCGCYGLCVTPEASEGSLSPANAQAKTVCPTSSRQQAILMNFEAQQWRRLLRANPELGKNMEKDKINNTDGASAY</sequence>
<dbReference type="Proteomes" id="UP000018201">
    <property type="component" value="Unassembled WGS sequence"/>
</dbReference>
<feature type="region of interest" description="Disordered" evidence="1">
    <location>
        <begin position="193"/>
        <end position="268"/>
    </location>
</feature>
<feature type="compositionally biased region" description="Basic and acidic residues" evidence="1">
    <location>
        <begin position="227"/>
        <end position="260"/>
    </location>
</feature>
<protein>
    <submittedName>
        <fullName evidence="2">Uncharacterized protein</fullName>
    </submittedName>
</protein>
<feature type="region of interest" description="Disordered" evidence="1">
    <location>
        <begin position="90"/>
        <end position="133"/>
    </location>
</feature>
<dbReference type="EMBL" id="HG691704">
    <property type="protein sequence ID" value="CDI79395.1"/>
    <property type="molecule type" value="Genomic_DNA"/>
</dbReference>
<proteinExistence type="predicted"/>
<feature type="region of interest" description="Disordered" evidence="1">
    <location>
        <begin position="441"/>
        <end position="461"/>
    </location>
</feature>